<dbReference type="STRING" id="272942.RCAP_rcc01394"/>
<evidence type="ECO:0000313" key="1">
    <source>
        <dbReference type="EMBL" id="ADE85140.1"/>
    </source>
</evidence>
<sequence length="127" mass="13341">MAALGSPPDAAAKSLAAGLQTCREIPSDTARLACYDRLAVPDPGEVFIGRGNGITPAFEVAAPRLMRFESADVIMVIYLLDAADRVVQNLHLGGAGGGEYLIETPGRYHVQVNATGGWRIDLAPPVP</sequence>
<organism evidence="1 2">
    <name type="scientific">Rhodobacter capsulatus (strain ATCC BAA-309 / NBRC 16581 / SB1003)</name>
    <dbReference type="NCBI Taxonomy" id="272942"/>
    <lineage>
        <taxon>Bacteria</taxon>
        <taxon>Pseudomonadati</taxon>
        <taxon>Pseudomonadota</taxon>
        <taxon>Alphaproteobacteria</taxon>
        <taxon>Rhodobacterales</taxon>
        <taxon>Rhodobacter group</taxon>
        <taxon>Rhodobacter</taxon>
    </lineage>
</organism>
<accession>D5AT33</accession>
<protein>
    <submittedName>
        <fullName evidence="1">Uncharacterized protein</fullName>
    </submittedName>
</protein>
<evidence type="ECO:0000313" key="2">
    <source>
        <dbReference type="Proteomes" id="UP000002361"/>
    </source>
</evidence>
<dbReference type="EMBL" id="CP001312">
    <property type="protein sequence ID" value="ADE85140.1"/>
    <property type="molecule type" value="Genomic_DNA"/>
</dbReference>
<reference key="1">
    <citation type="submission" date="2008-12" db="EMBL/GenBank/DDBJ databases">
        <title>Complete genome sequence of Rhodobacter capsulatus SB1003.</title>
        <authorList>
            <person name="Strnad H."/>
            <person name="Lapidus A."/>
            <person name="Vlcek C."/>
            <person name="Ulbrich P."/>
            <person name="Paces J."/>
            <person name="Maltsev N."/>
            <person name="Kumar V."/>
            <person name="Kogan Y."/>
            <person name="Milgram A."/>
            <person name="Rebrekov D."/>
            <person name="Mazur M."/>
            <person name="Cox R."/>
            <person name="Kyrpides N."/>
            <person name="Kolar M."/>
            <person name="Sachova J."/>
            <person name="Ridl J."/>
            <person name="Ivanova N."/>
            <person name="Kapatral V."/>
            <person name="Los T."/>
            <person name="Lykidis A."/>
            <person name="Mikhailova N."/>
            <person name="Reznik G."/>
            <person name="Vasieva O."/>
            <person name="Fonstein M."/>
            <person name="Paces V."/>
            <person name="Haselkorn R."/>
        </authorList>
    </citation>
    <scope>NUCLEOTIDE SEQUENCE</scope>
    <source>
        <strain>SB1003</strain>
    </source>
</reference>
<keyword evidence="2" id="KW-1185">Reference proteome</keyword>
<dbReference type="AlphaFoldDB" id="D5AT33"/>
<proteinExistence type="predicted"/>
<dbReference type="KEGG" id="rcp:RCAP_rcc01394"/>
<name>D5AT33_RHOCB</name>
<dbReference type="Proteomes" id="UP000002361">
    <property type="component" value="Chromosome"/>
</dbReference>
<reference evidence="1 2" key="2">
    <citation type="journal article" date="2010" name="J. Bacteriol.">
        <title>Complete genome sequence of the photosynthetic purple nonsulfur bacterium Rhodobacter capsulatus SB 1003.</title>
        <authorList>
            <person name="Strnad H."/>
            <person name="Lapidus A."/>
            <person name="Paces J."/>
            <person name="Ulbrich P."/>
            <person name="Vlcek C."/>
            <person name="Paces V."/>
            <person name="Haselkorn R."/>
        </authorList>
    </citation>
    <scope>NUCLEOTIDE SEQUENCE [LARGE SCALE GENOMIC DNA]</scope>
    <source>
        <strain evidence="2">ATCC BAA-309 / NBRC 16581 / SB1003</strain>
    </source>
</reference>
<dbReference type="eggNOG" id="ENOG5032YTA">
    <property type="taxonomic scope" value="Bacteria"/>
</dbReference>
<dbReference type="HOGENOM" id="CLU_1853082_0_0_5"/>
<gene>
    <name evidence="1" type="ordered locus">RCAP_rcc01394</name>
</gene>